<dbReference type="AlphaFoldDB" id="A0AA87RGA7"/>
<proteinExistence type="predicted"/>
<dbReference type="PROSITE" id="PS51186">
    <property type="entry name" value="GNAT"/>
    <property type="match status" value="1"/>
</dbReference>
<evidence type="ECO:0000313" key="2">
    <source>
        <dbReference type="EMBL" id="GEK79916.1"/>
    </source>
</evidence>
<sequence>MQWLGGRWYGVRMENLRLEELSAANVVAANGMTLKRGQESFLAPNAKLEEFVNTQSAWQRVIFDGDEPVAYVMANFDPEVDRDEYRSSILRMYVAGEAQRKGVGTFTVDQVSEEAKRLGFDSVFAVWEEDELGPGRFFQAVGFEIIGENEYGESIGRKSL</sequence>
<comment type="caution">
    <text evidence="2">The sequence shown here is derived from an EMBL/GenBank/DDBJ whole genome shotgun (WGS) entry which is preliminary data.</text>
</comment>
<organism evidence="2 3">
    <name type="scientific">Agrococcus baldri</name>
    <dbReference type="NCBI Taxonomy" id="153730"/>
    <lineage>
        <taxon>Bacteria</taxon>
        <taxon>Bacillati</taxon>
        <taxon>Actinomycetota</taxon>
        <taxon>Actinomycetes</taxon>
        <taxon>Micrococcales</taxon>
        <taxon>Microbacteriaceae</taxon>
        <taxon>Agrococcus</taxon>
    </lineage>
</organism>
<evidence type="ECO:0000259" key="1">
    <source>
        <dbReference type="PROSITE" id="PS51186"/>
    </source>
</evidence>
<keyword evidence="3" id="KW-1185">Reference proteome</keyword>
<feature type="domain" description="N-acetyltransferase" evidence="1">
    <location>
        <begin position="16"/>
        <end position="160"/>
    </location>
</feature>
<dbReference type="Proteomes" id="UP000321749">
    <property type="component" value="Unassembled WGS sequence"/>
</dbReference>
<dbReference type="InterPro" id="IPR016181">
    <property type="entry name" value="Acyl_CoA_acyltransferase"/>
</dbReference>
<dbReference type="InterPro" id="IPR000182">
    <property type="entry name" value="GNAT_dom"/>
</dbReference>
<dbReference type="SUPFAM" id="SSF55729">
    <property type="entry name" value="Acyl-CoA N-acyltransferases (Nat)"/>
    <property type="match status" value="1"/>
</dbReference>
<protein>
    <recommendedName>
        <fullName evidence="1">N-acetyltransferase domain-containing protein</fullName>
    </recommendedName>
</protein>
<dbReference type="Pfam" id="PF00583">
    <property type="entry name" value="Acetyltransf_1"/>
    <property type="match status" value="1"/>
</dbReference>
<accession>A0AA87RGA7</accession>
<name>A0AA87RGA7_9MICO</name>
<evidence type="ECO:0000313" key="3">
    <source>
        <dbReference type="Proteomes" id="UP000321749"/>
    </source>
</evidence>
<reference evidence="2 3" key="1">
    <citation type="submission" date="2019-07" db="EMBL/GenBank/DDBJ databases">
        <title>Whole genome shotgun sequence of Agrococcus baldri NBRC 103055.</title>
        <authorList>
            <person name="Hosoyama A."/>
            <person name="Uohara A."/>
            <person name="Ohji S."/>
            <person name="Ichikawa N."/>
        </authorList>
    </citation>
    <scope>NUCLEOTIDE SEQUENCE [LARGE SCALE GENOMIC DNA]</scope>
    <source>
        <strain evidence="2 3">NBRC 103055</strain>
    </source>
</reference>
<dbReference type="CDD" id="cd04301">
    <property type="entry name" value="NAT_SF"/>
    <property type="match status" value="1"/>
</dbReference>
<dbReference type="EMBL" id="BJUU01000005">
    <property type="protein sequence ID" value="GEK79916.1"/>
    <property type="molecule type" value="Genomic_DNA"/>
</dbReference>
<gene>
    <name evidence="2" type="ORF">ABA31_12670</name>
</gene>
<dbReference type="GO" id="GO:0016747">
    <property type="term" value="F:acyltransferase activity, transferring groups other than amino-acyl groups"/>
    <property type="evidence" value="ECO:0007669"/>
    <property type="project" value="InterPro"/>
</dbReference>
<dbReference type="Gene3D" id="3.40.630.30">
    <property type="match status" value="1"/>
</dbReference>